<sequence>MSTVCRDLLRLLDSEKNYDVLLCVGEEGHTKEFKAHSHILCARSTYFAAFGEEWAKKEDNKYILNKPNVTPATMDFILRYLYGGVVDFASQRASVIFDVLMATDELELLELLNDTQQYIIEKKDEFLSDNPVKILGKIWLHEAFIPLQSILIHFLQRDDLGLPEVFIWRRLLEWGIAQNHELTLTSNISSWTKENFVTLEKTLRQCLRHIRYYNFELKEFCESVMPYRKLIPKDIRDDVIQYYIVPETSMSQWKPRTGTKYCDSVIIKRTKFDLISSWIDTDKYFTRKRF</sequence>
<comment type="caution">
    <text evidence="2">The sequence shown here is derived from an EMBL/GenBank/DDBJ whole genome shotgun (WGS) entry which is preliminary data.</text>
</comment>
<dbReference type="InterPro" id="IPR000210">
    <property type="entry name" value="BTB/POZ_dom"/>
</dbReference>
<name>A0A9N9AIX4_9GLOM</name>
<evidence type="ECO:0000313" key="3">
    <source>
        <dbReference type="Proteomes" id="UP000789739"/>
    </source>
</evidence>
<accession>A0A9N9AIX4</accession>
<dbReference type="SMART" id="SM00225">
    <property type="entry name" value="BTB"/>
    <property type="match status" value="1"/>
</dbReference>
<dbReference type="AlphaFoldDB" id="A0A9N9AIX4"/>
<dbReference type="OrthoDB" id="6359816at2759"/>
<evidence type="ECO:0000313" key="2">
    <source>
        <dbReference type="EMBL" id="CAG8534693.1"/>
    </source>
</evidence>
<feature type="domain" description="BTB" evidence="1">
    <location>
        <begin position="18"/>
        <end position="90"/>
    </location>
</feature>
<dbReference type="Pfam" id="PF00651">
    <property type="entry name" value="BTB"/>
    <property type="match status" value="1"/>
</dbReference>
<dbReference type="PROSITE" id="PS50097">
    <property type="entry name" value="BTB"/>
    <property type="match status" value="1"/>
</dbReference>
<dbReference type="PANTHER" id="PTHR24413">
    <property type="entry name" value="SPECKLE-TYPE POZ PROTEIN"/>
    <property type="match status" value="1"/>
</dbReference>
<organism evidence="2 3">
    <name type="scientific">Paraglomus brasilianum</name>
    <dbReference type="NCBI Taxonomy" id="144538"/>
    <lineage>
        <taxon>Eukaryota</taxon>
        <taxon>Fungi</taxon>
        <taxon>Fungi incertae sedis</taxon>
        <taxon>Mucoromycota</taxon>
        <taxon>Glomeromycotina</taxon>
        <taxon>Glomeromycetes</taxon>
        <taxon>Paraglomerales</taxon>
        <taxon>Paraglomeraceae</taxon>
        <taxon>Paraglomus</taxon>
    </lineage>
</organism>
<dbReference type="EMBL" id="CAJVPI010000434">
    <property type="protein sequence ID" value="CAG8534693.1"/>
    <property type="molecule type" value="Genomic_DNA"/>
</dbReference>
<gene>
    <name evidence="2" type="ORF">PBRASI_LOCUS4284</name>
</gene>
<dbReference type="Proteomes" id="UP000789739">
    <property type="component" value="Unassembled WGS sequence"/>
</dbReference>
<reference evidence="2" key="1">
    <citation type="submission" date="2021-06" db="EMBL/GenBank/DDBJ databases">
        <authorList>
            <person name="Kallberg Y."/>
            <person name="Tangrot J."/>
            <person name="Rosling A."/>
        </authorList>
    </citation>
    <scope>NUCLEOTIDE SEQUENCE</scope>
    <source>
        <strain evidence="2">BR232B</strain>
    </source>
</reference>
<dbReference type="SUPFAM" id="SSF54695">
    <property type="entry name" value="POZ domain"/>
    <property type="match status" value="1"/>
</dbReference>
<keyword evidence="3" id="KW-1185">Reference proteome</keyword>
<evidence type="ECO:0000259" key="1">
    <source>
        <dbReference type="PROSITE" id="PS50097"/>
    </source>
</evidence>
<proteinExistence type="predicted"/>
<protein>
    <submittedName>
        <fullName evidence="2">11438_t:CDS:1</fullName>
    </submittedName>
</protein>
<dbReference type="Gene3D" id="3.30.710.10">
    <property type="entry name" value="Potassium Channel Kv1.1, Chain A"/>
    <property type="match status" value="1"/>
</dbReference>
<dbReference type="InterPro" id="IPR011333">
    <property type="entry name" value="SKP1/BTB/POZ_sf"/>
</dbReference>